<dbReference type="EMBL" id="AMZH03004303">
    <property type="protein sequence ID" value="RRT69568.1"/>
    <property type="molecule type" value="Genomic_DNA"/>
</dbReference>
<dbReference type="Proteomes" id="UP000287651">
    <property type="component" value="Unassembled WGS sequence"/>
</dbReference>
<name>A0A427A031_ENSVE</name>
<protein>
    <submittedName>
        <fullName evidence="1">Uncharacterized protein</fullName>
    </submittedName>
</protein>
<dbReference type="AlphaFoldDB" id="A0A427A031"/>
<reference evidence="1 2" key="1">
    <citation type="journal article" date="2014" name="Agronomy (Basel)">
        <title>A Draft Genome Sequence for Ensete ventricosum, the Drought-Tolerant Tree Against Hunger.</title>
        <authorList>
            <person name="Harrison J."/>
            <person name="Moore K.A."/>
            <person name="Paszkiewicz K."/>
            <person name="Jones T."/>
            <person name="Grant M."/>
            <person name="Ambacheew D."/>
            <person name="Muzemil S."/>
            <person name="Studholme D.J."/>
        </authorList>
    </citation>
    <scope>NUCLEOTIDE SEQUENCE [LARGE SCALE GENOMIC DNA]</scope>
</reference>
<comment type="caution">
    <text evidence="1">The sequence shown here is derived from an EMBL/GenBank/DDBJ whole genome shotgun (WGS) entry which is preliminary data.</text>
</comment>
<evidence type="ECO:0000313" key="1">
    <source>
        <dbReference type="EMBL" id="RRT69568.1"/>
    </source>
</evidence>
<accession>A0A427A031</accession>
<gene>
    <name evidence="1" type="ORF">B296_00026484</name>
</gene>
<organism evidence="1 2">
    <name type="scientific">Ensete ventricosum</name>
    <name type="common">Abyssinian banana</name>
    <name type="synonym">Musa ensete</name>
    <dbReference type="NCBI Taxonomy" id="4639"/>
    <lineage>
        <taxon>Eukaryota</taxon>
        <taxon>Viridiplantae</taxon>
        <taxon>Streptophyta</taxon>
        <taxon>Embryophyta</taxon>
        <taxon>Tracheophyta</taxon>
        <taxon>Spermatophyta</taxon>
        <taxon>Magnoliopsida</taxon>
        <taxon>Liliopsida</taxon>
        <taxon>Zingiberales</taxon>
        <taxon>Musaceae</taxon>
        <taxon>Ensete</taxon>
    </lineage>
</organism>
<evidence type="ECO:0000313" key="2">
    <source>
        <dbReference type="Proteomes" id="UP000287651"/>
    </source>
</evidence>
<proteinExistence type="predicted"/>
<sequence length="182" mass="19251">MDHPVGDPNCRHYFQPAATLVPFSLSTPYRPVSSFAGSIIVATLALSSRPFTDRASPDTPILLLPPPSTSSSSSPVAATFHFPAMPPPPQQQSLPPYYHHHTNALPSSSPPLLLSSLPLLLALVVAQLRRQHIHCPLPAAAVAISLQSCPAISFAVHNGATALSATSTPLHRPSLTVVATRR</sequence>